<comment type="caution">
    <text evidence="1">The sequence shown here is derived from an EMBL/GenBank/DDBJ whole genome shotgun (WGS) entry which is preliminary data.</text>
</comment>
<organism evidence="1 2">
    <name type="scientific">Aquimarina intermedia</name>
    <dbReference type="NCBI Taxonomy" id="350814"/>
    <lineage>
        <taxon>Bacteria</taxon>
        <taxon>Pseudomonadati</taxon>
        <taxon>Bacteroidota</taxon>
        <taxon>Flavobacteriia</taxon>
        <taxon>Flavobacteriales</taxon>
        <taxon>Flavobacteriaceae</taxon>
        <taxon>Aquimarina</taxon>
    </lineage>
</organism>
<dbReference type="EMBL" id="VNHU01000002">
    <property type="protein sequence ID" value="TYP76246.1"/>
    <property type="molecule type" value="Genomic_DNA"/>
</dbReference>
<dbReference type="AlphaFoldDB" id="A0A5S5CD42"/>
<accession>A0A5S5CD42</accession>
<dbReference type="Proteomes" id="UP000324376">
    <property type="component" value="Unassembled WGS sequence"/>
</dbReference>
<gene>
    <name evidence="1" type="ORF">BD809_102464</name>
</gene>
<reference evidence="1 2" key="1">
    <citation type="submission" date="2019-07" db="EMBL/GenBank/DDBJ databases">
        <title>Genomic Encyclopedia of Archaeal and Bacterial Type Strains, Phase II (KMG-II): from individual species to whole genera.</title>
        <authorList>
            <person name="Goeker M."/>
        </authorList>
    </citation>
    <scope>NUCLEOTIDE SEQUENCE [LARGE SCALE GENOMIC DNA]</scope>
    <source>
        <strain evidence="1 2">DSM 17527</strain>
    </source>
</reference>
<proteinExistence type="predicted"/>
<sequence>MLDFLYPYLTISYKDRSNFVNFQKTFKKLYSIALLQSLMIFL</sequence>
<evidence type="ECO:0000313" key="1">
    <source>
        <dbReference type="EMBL" id="TYP76246.1"/>
    </source>
</evidence>
<keyword evidence="2" id="KW-1185">Reference proteome</keyword>
<evidence type="ECO:0000313" key="2">
    <source>
        <dbReference type="Proteomes" id="UP000324376"/>
    </source>
</evidence>
<name>A0A5S5CD42_9FLAO</name>
<protein>
    <submittedName>
        <fullName evidence="1">Uncharacterized protein</fullName>
    </submittedName>
</protein>